<sequence length="305" mass="33456">MKHFYSNFMVSFVAKTTDIFVWEKLQKNKLLLVAFLFLISPSFLFAQDIIIKNDKSELKAKVVEITDDYIKYHDWDNLTGPIYNISRTQVFMINYQNGKREFITSNADNKTETKVTTKTTNTNTAKVSNTETPISSSPYTFTPRDKSQPKSYTNFADRVAFTGVTVDQIGKLTIPTISSVTDIFVAPNIAIATGMSASYNQESVLGYNYKTSSIGVMAGPTYYLNEVLKIDKNKGGLYGGAALAYTFAFASEDFTGTSTTAGNFGVFARAGGFISFSKKLGAFTEVHVGEGGASVVAGISFKTTK</sequence>
<name>A0ABU5QAX4_9BACT</name>
<dbReference type="Proteomes" id="UP001302949">
    <property type="component" value="Unassembled WGS sequence"/>
</dbReference>
<protein>
    <submittedName>
        <fullName evidence="2">Uncharacterized protein</fullName>
    </submittedName>
</protein>
<proteinExistence type="predicted"/>
<evidence type="ECO:0000256" key="1">
    <source>
        <dbReference type="SAM" id="MobiDB-lite"/>
    </source>
</evidence>
<feature type="region of interest" description="Disordered" evidence="1">
    <location>
        <begin position="125"/>
        <end position="148"/>
    </location>
</feature>
<gene>
    <name evidence="2" type="ORF">VB248_12755</name>
</gene>
<comment type="caution">
    <text evidence="2">The sequence shown here is derived from an EMBL/GenBank/DDBJ whole genome shotgun (WGS) entry which is preliminary data.</text>
</comment>
<dbReference type="EMBL" id="JAYFUM010000014">
    <property type="protein sequence ID" value="MEA5140013.1"/>
    <property type="molecule type" value="Genomic_DNA"/>
</dbReference>
<organism evidence="2 3">
    <name type="scientific">Arcicella rigui</name>
    <dbReference type="NCBI Taxonomy" id="797020"/>
    <lineage>
        <taxon>Bacteria</taxon>
        <taxon>Pseudomonadati</taxon>
        <taxon>Bacteroidota</taxon>
        <taxon>Cytophagia</taxon>
        <taxon>Cytophagales</taxon>
        <taxon>Flectobacillaceae</taxon>
        <taxon>Arcicella</taxon>
    </lineage>
</organism>
<evidence type="ECO:0000313" key="2">
    <source>
        <dbReference type="EMBL" id="MEA5140013.1"/>
    </source>
</evidence>
<feature type="compositionally biased region" description="Polar residues" evidence="1">
    <location>
        <begin position="131"/>
        <end position="140"/>
    </location>
</feature>
<accession>A0ABU5QAX4</accession>
<keyword evidence="3" id="KW-1185">Reference proteome</keyword>
<evidence type="ECO:0000313" key="3">
    <source>
        <dbReference type="Proteomes" id="UP001302949"/>
    </source>
</evidence>
<dbReference type="RefSeq" id="WP_323297171.1">
    <property type="nucleotide sequence ID" value="NZ_JAYFUM010000014.1"/>
</dbReference>
<reference evidence="2 3" key="1">
    <citation type="submission" date="2023-12" db="EMBL/GenBank/DDBJ databases">
        <title>Novel species of the genus Arcicella isolated from rivers.</title>
        <authorList>
            <person name="Lu H."/>
        </authorList>
    </citation>
    <scope>NUCLEOTIDE SEQUENCE [LARGE SCALE GENOMIC DNA]</scope>
    <source>
        <strain evidence="2 3">KCTC 23307</strain>
    </source>
</reference>